<protein>
    <submittedName>
        <fullName evidence="2">Uncharacterized protein</fullName>
    </submittedName>
</protein>
<feature type="compositionally biased region" description="Polar residues" evidence="1">
    <location>
        <begin position="96"/>
        <end position="106"/>
    </location>
</feature>
<proteinExistence type="predicted"/>
<sequence>KISRPAEPSTNVSAVRHVNIHTIDLTNDHFPGNESFTNAIDRPESEITLENVETVLGTIDEETSSNEPDEQTNDNCKENNTNIDTKKLTLSKDTTVNSSTTGNRTSEITKSRISRKDRDTESKKGKSSKKPSSIKNPNPKSRKKKIEKIKDNNLRQEQSNSPDNDDAPPYIESEYHKNIRFSIY</sequence>
<feature type="non-terminal residue" evidence="2">
    <location>
        <position position="1"/>
    </location>
</feature>
<evidence type="ECO:0000256" key="1">
    <source>
        <dbReference type="SAM" id="MobiDB-lite"/>
    </source>
</evidence>
<feature type="compositionally biased region" description="Basic and acidic residues" evidence="1">
    <location>
        <begin position="107"/>
        <end position="124"/>
    </location>
</feature>
<name>A0A0B6Z3L7_9EUPU</name>
<feature type="compositionally biased region" description="Low complexity" evidence="1">
    <location>
        <begin position="130"/>
        <end position="139"/>
    </location>
</feature>
<dbReference type="AlphaFoldDB" id="A0A0B6Z3L7"/>
<feature type="region of interest" description="Disordered" evidence="1">
    <location>
        <begin position="59"/>
        <end position="173"/>
    </location>
</feature>
<gene>
    <name evidence="2" type="primary">ORF47374</name>
</gene>
<evidence type="ECO:0000313" key="2">
    <source>
        <dbReference type="EMBL" id="CEK63158.1"/>
    </source>
</evidence>
<reference evidence="2" key="1">
    <citation type="submission" date="2014-12" db="EMBL/GenBank/DDBJ databases">
        <title>Insight into the proteome of Arion vulgaris.</title>
        <authorList>
            <person name="Aradska J."/>
            <person name="Bulat T."/>
            <person name="Smidak R."/>
            <person name="Sarate P."/>
            <person name="Gangsoo J."/>
            <person name="Sialana F."/>
            <person name="Bilban M."/>
            <person name="Lubec G."/>
        </authorList>
    </citation>
    <scope>NUCLEOTIDE SEQUENCE</scope>
    <source>
        <tissue evidence="2">Skin</tissue>
    </source>
</reference>
<dbReference type="EMBL" id="HACG01016293">
    <property type="protein sequence ID" value="CEK63158.1"/>
    <property type="molecule type" value="Transcribed_RNA"/>
</dbReference>
<feature type="compositionally biased region" description="Acidic residues" evidence="1">
    <location>
        <begin position="59"/>
        <end position="72"/>
    </location>
</feature>
<organism evidence="2">
    <name type="scientific">Arion vulgaris</name>
    <dbReference type="NCBI Taxonomy" id="1028688"/>
    <lineage>
        <taxon>Eukaryota</taxon>
        <taxon>Metazoa</taxon>
        <taxon>Spiralia</taxon>
        <taxon>Lophotrochozoa</taxon>
        <taxon>Mollusca</taxon>
        <taxon>Gastropoda</taxon>
        <taxon>Heterobranchia</taxon>
        <taxon>Euthyneura</taxon>
        <taxon>Panpulmonata</taxon>
        <taxon>Eupulmonata</taxon>
        <taxon>Stylommatophora</taxon>
        <taxon>Helicina</taxon>
        <taxon>Arionoidea</taxon>
        <taxon>Arionidae</taxon>
        <taxon>Arion</taxon>
    </lineage>
</organism>
<accession>A0A0B6Z3L7</accession>